<keyword evidence="1" id="KW-0812">Transmembrane</keyword>
<name>A0A1Y1ZWQ7_9PLEO</name>
<dbReference type="Gene3D" id="3.40.50.150">
    <property type="entry name" value="Vaccinia Virus protein VP39"/>
    <property type="match status" value="1"/>
</dbReference>
<dbReference type="SUPFAM" id="SSF53335">
    <property type="entry name" value="S-adenosyl-L-methionine-dependent methyltransferases"/>
    <property type="match status" value="1"/>
</dbReference>
<reference evidence="2 3" key="1">
    <citation type="submission" date="2016-07" db="EMBL/GenBank/DDBJ databases">
        <title>Pervasive Adenine N6-methylation of Active Genes in Fungi.</title>
        <authorList>
            <consortium name="DOE Joint Genome Institute"/>
            <person name="Mondo S.J."/>
            <person name="Dannebaum R.O."/>
            <person name="Kuo R.C."/>
            <person name="Labutti K."/>
            <person name="Haridas S."/>
            <person name="Kuo A."/>
            <person name="Salamov A."/>
            <person name="Ahrendt S.R."/>
            <person name="Lipzen A."/>
            <person name="Sullivan W."/>
            <person name="Andreopoulos W.B."/>
            <person name="Clum A."/>
            <person name="Lindquist E."/>
            <person name="Daum C."/>
            <person name="Ramamoorthy G.K."/>
            <person name="Gryganskyi A."/>
            <person name="Culley D."/>
            <person name="Magnuson J.K."/>
            <person name="James T.Y."/>
            <person name="O'Malley M.A."/>
            <person name="Stajich J.E."/>
            <person name="Spatafora J.W."/>
            <person name="Visel A."/>
            <person name="Grigoriev I.V."/>
        </authorList>
    </citation>
    <scope>NUCLEOTIDE SEQUENCE [LARGE SCALE GENOMIC DNA]</scope>
    <source>
        <strain evidence="2 3">CBS 115471</strain>
    </source>
</reference>
<dbReference type="EMBL" id="MCFA01000031">
    <property type="protein sequence ID" value="ORY14681.1"/>
    <property type="molecule type" value="Genomic_DNA"/>
</dbReference>
<dbReference type="Proteomes" id="UP000193144">
    <property type="component" value="Unassembled WGS sequence"/>
</dbReference>
<gene>
    <name evidence="2" type="ORF">BCR34DRAFT_612655</name>
</gene>
<proteinExistence type="predicted"/>
<accession>A0A1Y1ZWQ7</accession>
<keyword evidence="1" id="KW-0472">Membrane</keyword>
<evidence type="ECO:0000256" key="1">
    <source>
        <dbReference type="SAM" id="Phobius"/>
    </source>
</evidence>
<dbReference type="AlphaFoldDB" id="A0A1Y1ZWQ7"/>
<evidence type="ECO:0000313" key="2">
    <source>
        <dbReference type="EMBL" id="ORY14681.1"/>
    </source>
</evidence>
<dbReference type="STRING" id="1231657.A0A1Y1ZWQ7"/>
<sequence length="432" mass="48290">MLSLLFIPIAIIGLATGICWAYGFQFQFPSLHIPNSVSNFLIFACGAVFVPSVKRLFTLILRSKGRVWETDNGNGGVVYGLEHGRLNLELPPTMWMNMGYWHKNAEGQNTTKTLADASKALLGEIFATAGFPLDRSTTPRILTPTRTLIDLGFGCGDQTLYLMDESVGTTLLSSPSDLINWSLPARSPRTSSVNPKRGVLNSSTNEIGSSTTPNYIPLFDSYIGITNNDVQCSYARERVEAREDMNQHLRETFDGRRRTRLFCADAAAPEKWSEELRSSVLINGKWAKETWVLALDCMYHFRPTRWEVLSYAARVLHAGFLAFDLCLAEPKHVSLAQRWMLRFLTKMMGAPWGNFVTVEEYKKKLRDAGYTDIVIRDVSDSVFESLAQFLGEQDRGLQRIGLGLGKLAVAGKLFGWWGRSGIVRGVIVVARL</sequence>
<feature type="transmembrane region" description="Helical" evidence="1">
    <location>
        <begin position="37"/>
        <end position="57"/>
    </location>
</feature>
<protein>
    <recommendedName>
        <fullName evidence="4">S-adenosyl-L-methionine-dependent methyltransferase</fullName>
    </recommendedName>
</protein>
<keyword evidence="1" id="KW-1133">Transmembrane helix</keyword>
<evidence type="ECO:0008006" key="4">
    <source>
        <dbReference type="Google" id="ProtNLM"/>
    </source>
</evidence>
<keyword evidence="3" id="KW-1185">Reference proteome</keyword>
<organism evidence="2 3">
    <name type="scientific">Clohesyomyces aquaticus</name>
    <dbReference type="NCBI Taxonomy" id="1231657"/>
    <lineage>
        <taxon>Eukaryota</taxon>
        <taxon>Fungi</taxon>
        <taxon>Dikarya</taxon>
        <taxon>Ascomycota</taxon>
        <taxon>Pezizomycotina</taxon>
        <taxon>Dothideomycetes</taxon>
        <taxon>Pleosporomycetidae</taxon>
        <taxon>Pleosporales</taxon>
        <taxon>Lindgomycetaceae</taxon>
        <taxon>Clohesyomyces</taxon>
    </lineage>
</organism>
<dbReference type="InterPro" id="IPR029063">
    <property type="entry name" value="SAM-dependent_MTases_sf"/>
</dbReference>
<comment type="caution">
    <text evidence="2">The sequence shown here is derived from an EMBL/GenBank/DDBJ whole genome shotgun (WGS) entry which is preliminary data.</text>
</comment>
<dbReference type="OrthoDB" id="61390at2759"/>
<evidence type="ECO:0000313" key="3">
    <source>
        <dbReference type="Proteomes" id="UP000193144"/>
    </source>
</evidence>